<reference evidence="2 3" key="1">
    <citation type="submission" date="2020-02" db="EMBL/GenBank/DDBJ databases">
        <title>Acidophilic actinobacteria isolated from forest soil.</title>
        <authorList>
            <person name="Golinska P."/>
        </authorList>
    </citation>
    <scope>NUCLEOTIDE SEQUENCE [LARGE SCALE GENOMIC DNA]</scope>
    <source>
        <strain evidence="2 3">NL8</strain>
    </source>
</reference>
<accession>A0ABS5KQ59</accession>
<dbReference type="Proteomes" id="UP000730482">
    <property type="component" value="Unassembled WGS sequence"/>
</dbReference>
<dbReference type="RefSeq" id="WP_212009763.1">
    <property type="nucleotide sequence ID" value="NZ_JAAFYZ010000043.1"/>
</dbReference>
<name>A0ABS5KQ59_9ACTN</name>
<evidence type="ECO:0000313" key="3">
    <source>
        <dbReference type="Proteomes" id="UP000730482"/>
    </source>
</evidence>
<sequence length="113" mass="11763">METATAHWCPPIERPAEPVGERVAHLLAEAKQLVDQEYGSAAGMLPRAASYLIDTAASAAALLPDARNSELHDMHGLARSAVVVASMAVRDAHNRARTTATEAEPVGGGGGPR</sequence>
<comment type="caution">
    <text evidence="2">The sequence shown here is derived from an EMBL/GenBank/DDBJ whole genome shotgun (WGS) entry which is preliminary data.</text>
</comment>
<evidence type="ECO:0000313" key="2">
    <source>
        <dbReference type="EMBL" id="MBS2548188.1"/>
    </source>
</evidence>
<organism evidence="2 3">
    <name type="scientific">Catenulispora pinistramenti</name>
    <dbReference type="NCBI Taxonomy" id="2705254"/>
    <lineage>
        <taxon>Bacteria</taxon>
        <taxon>Bacillati</taxon>
        <taxon>Actinomycetota</taxon>
        <taxon>Actinomycetes</taxon>
        <taxon>Catenulisporales</taxon>
        <taxon>Catenulisporaceae</taxon>
        <taxon>Catenulispora</taxon>
    </lineage>
</organism>
<evidence type="ECO:0000256" key="1">
    <source>
        <dbReference type="SAM" id="MobiDB-lite"/>
    </source>
</evidence>
<feature type="region of interest" description="Disordered" evidence="1">
    <location>
        <begin position="93"/>
        <end position="113"/>
    </location>
</feature>
<dbReference type="EMBL" id="JAAFYZ010000043">
    <property type="protein sequence ID" value="MBS2548188.1"/>
    <property type="molecule type" value="Genomic_DNA"/>
</dbReference>
<keyword evidence="3" id="KW-1185">Reference proteome</keyword>
<gene>
    <name evidence="2" type="ORF">KGQ19_15070</name>
</gene>
<proteinExistence type="predicted"/>
<protein>
    <submittedName>
        <fullName evidence="2">Uncharacterized protein</fullName>
    </submittedName>
</protein>